<keyword evidence="2" id="KW-1133">Transmembrane helix</keyword>
<dbReference type="Pfam" id="PF11915">
    <property type="entry name" value="DUF3433"/>
    <property type="match status" value="2"/>
</dbReference>
<evidence type="ECO:0000256" key="2">
    <source>
        <dbReference type="SAM" id="Phobius"/>
    </source>
</evidence>
<dbReference type="InterPro" id="IPR021840">
    <property type="entry name" value="DUF3433"/>
</dbReference>
<comment type="caution">
    <text evidence="3">The sequence shown here is derived from an EMBL/GenBank/DDBJ whole genome shotgun (WGS) entry which is preliminary data.</text>
</comment>
<feature type="region of interest" description="Disordered" evidence="1">
    <location>
        <begin position="1"/>
        <end position="31"/>
    </location>
</feature>
<sequence>MSRLQGGYSEVQDQSLDPNETHNEGEGFGYHSQSHYAASPLDFQHDYENTTAARSPGQQYKPTSLRWPFLLTLLLALLTTLAFLSYAVTSLPVVGSRDASERVEARGLYQSSTLIHSGDLRIHTSTIEQRAQRAEVTAYERALQTSPPSSYHPPGEARDAEEGEITESSTPISVPTTTPSFSDGMETTPSTSDGVVTTSSTSDGVVTTSDSSDESEVPEETKASPDYGDIGTRTVTVPDTSTTTGIRIVTANPNAETPTMVPTKDKSDYGDIGTRTVTVPDTSTTTQAEVSEDPSDRVEITTSVTTAEVPFPTETESDSGEIGSKPINNQPTSSTTQIETVTHVTLGVTTITDTEGLPVDTSTRTLSPISSLQTSALTNSEGRVTATQIVTVTVTPSVSVKTDSSGNPTATVVTYPISPSVHTAVYVIGGGHYFIGAFLPTLVSSILAIAVRILDTNAKSFQPWHALTHERGALGRDSLCLETSGWRSLVMGLQSLLGGQAVISLTSLLSLSSAVLIAVSAGAITLDLRGGGCKIGGSSASNCAYVLSVSPIVSKAALGILAVMCLTTVFLVITVGRWRLGVYTNPWSMCTLASLSAHPDVRQLVLDAATGMNAEQAKSQLTHQDFKLDYFLGAKGNLEYGIVPHDRFSGTRLSTDESAEFPPDGRLAFGRGNGNPFFMLGISGRLCMLFMLSGVLILVLYYAQTGGDTAFERFIDSDTFGVRVLFSSLGVIISLFWSSFLSAVAIMTSYQVLAERPREASQSILLASPTNAFSGLWHATQTRRSFLGIVSLASIFAQFLSIFLSNVPYRVTQTFLVSQISIWTAVGIMAFMVLIILSSFFVKWPDMPVNPSTIAGAMYYVSDISVVDKFEGMSTMDKKERDSTVTDMALLYEFGETGSASGSSRIGLIVLDNEER</sequence>
<gene>
    <name evidence="3" type="ORF">EKO27_g6501</name>
</gene>
<proteinExistence type="predicted"/>
<dbReference type="PANTHER" id="PTHR37544:SF3">
    <property type="entry name" value="SPRAY"/>
    <property type="match status" value="1"/>
</dbReference>
<dbReference type="EMBL" id="RYZI01000192">
    <property type="protein sequence ID" value="RWA08585.1"/>
    <property type="molecule type" value="Genomic_DNA"/>
</dbReference>
<feature type="compositionally biased region" description="Low complexity" evidence="1">
    <location>
        <begin position="166"/>
        <end position="210"/>
    </location>
</feature>
<dbReference type="Proteomes" id="UP000286045">
    <property type="component" value="Unassembled WGS sequence"/>
</dbReference>
<feature type="transmembrane region" description="Helical" evidence="2">
    <location>
        <begin position="67"/>
        <end position="88"/>
    </location>
</feature>
<feature type="transmembrane region" description="Helical" evidence="2">
    <location>
        <begin position="686"/>
        <end position="704"/>
    </location>
</feature>
<feature type="transmembrane region" description="Helical" evidence="2">
    <location>
        <begin position="786"/>
        <end position="808"/>
    </location>
</feature>
<reference evidence="3 4" key="1">
    <citation type="submission" date="2018-12" db="EMBL/GenBank/DDBJ databases">
        <title>Draft genome sequence of Xylaria grammica IHI A82.</title>
        <authorList>
            <person name="Buettner E."/>
            <person name="Kellner H."/>
        </authorList>
    </citation>
    <scope>NUCLEOTIDE SEQUENCE [LARGE SCALE GENOMIC DNA]</scope>
    <source>
        <strain evidence="3 4">IHI A82</strain>
    </source>
</reference>
<feature type="region of interest" description="Disordered" evidence="1">
    <location>
        <begin position="311"/>
        <end position="336"/>
    </location>
</feature>
<dbReference type="AlphaFoldDB" id="A0A439D2B5"/>
<protein>
    <submittedName>
        <fullName evidence="3">Uncharacterized protein</fullName>
    </submittedName>
</protein>
<feature type="transmembrane region" description="Helical" evidence="2">
    <location>
        <begin position="724"/>
        <end position="748"/>
    </location>
</feature>
<evidence type="ECO:0000313" key="3">
    <source>
        <dbReference type="EMBL" id="RWA08585.1"/>
    </source>
</evidence>
<feature type="transmembrane region" description="Helical" evidence="2">
    <location>
        <begin position="433"/>
        <end position="454"/>
    </location>
</feature>
<organism evidence="3 4">
    <name type="scientific">Xylaria grammica</name>
    <dbReference type="NCBI Taxonomy" id="363999"/>
    <lineage>
        <taxon>Eukaryota</taxon>
        <taxon>Fungi</taxon>
        <taxon>Dikarya</taxon>
        <taxon>Ascomycota</taxon>
        <taxon>Pezizomycotina</taxon>
        <taxon>Sordariomycetes</taxon>
        <taxon>Xylariomycetidae</taxon>
        <taxon>Xylariales</taxon>
        <taxon>Xylariaceae</taxon>
        <taxon>Xylaria</taxon>
    </lineage>
</organism>
<feature type="region of interest" description="Disordered" evidence="1">
    <location>
        <begin position="139"/>
        <end position="238"/>
    </location>
</feature>
<keyword evidence="2" id="KW-0812">Transmembrane</keyword>
<accession>A0A439D2B5</accession>
<evidence type="ECO:0000313" key="4">
    <source>
        <dbReference type="Proteomes" id="UP000286045"/>
    </source>
</evidence>
<feature type="transmembrane region" description="Helical" evidence="2">
    <location>
        <begin position="496"/>
        <end position="519"/>
    </location>
</feature>
<keyword evidence="2" id="KW-0472">Membrane</keyword>
<keyword evidence="4" id="KW-1185">Reference proteome</keyword>
<name>A0A439D2B5_9PEZI</name>
<evidence type="ECO:0000256" key="1">
    <source>
        <dbReference type="SAM" id="MobiDB-lite"/>
    </source>
</evidence>
<feature type="transmembrane region" description="Helical" evidence="2">
    <location>
        <begin position="556"/>
        <end position="575"/>
    </location>
</feature>
<dbReference type="PANTHER" id="PTHR37544">
    <property type="entry name" value="SPRAY-RELATED"/>
    <property type="match status" value="1"/>
</dbReference>
<feature type="compositionally biased region" description="Polar residues" evidence="1">
    <location>
        <begin position="326"/>
        <end position="336"/>
    </location>
</feature>
<feature type="transmembrane region" description="Helical" evidence="2">
    <location>
        <begin position="820"/>
        <end position="842"/>
    </location>
</feature>